<name>A0A7C3MGL2_ARCFL</name>
<dbReference type="Pfam" id="PF04343">
    <property type="entry name" value="DUF488"/>
    <property type="match status" value="1"/>
</dbReference>
<dbReference type="Pfam" id="PF04014">
    <property type="entry name" value="MazE_antitoxin"/>
    <property type="match status" value="1"/>
</dbReference>
<dbReference type="EMBL" id="DTLB01000038">
    <property type="protein sequence ID" value="HFW32590.1"/>
    <property type="molecule type" value="Genomic_DNA"/>
</dbReference>
<protein>
    <submittedName>
        <fullName evidence="2">DUF488 family protein</fullName>
    </submittedName>
</protein>
<dbReference type="PANTHER" id="PTHR39337:SF1">
    <property type="entry name" value="BLR5642 PROTEIN"/>
    <property type="match status" value="1"/>
</dbReference>
<evidence type="ECO:0000313" key="2">
    <source>
        <dbReference type="EMBL" id="HFW32590.1"/>
    </source>
</evidence>
<comment type="caution">
    <text evidence="2">The sequence shown here is derived from an EMBL/GenBank/DDBJ whole genome shotgun (WGS) entry which is preliminary data.</text>
</comment>
<reference evidence="2" key="1">
    <citation type="journal article" date="2020" name="mSystems">
        <title>Genome- and Community-Level Interaction Insights into Carbon Utilization and Element Cycling Functions of Hydrothermarchaeota in Hydrothermal Sediment.</title>
        <authorList>
            <person name="Zhou Z."/>
            <person name="Liu Y."/>
            <person name="Xu W."/>
            <person name="Pan J."/>
            <person name="Luo Z.H."/>
            <person name="Li M."/>
        </authorList>
    </citation>
    <scope>NUCLEOTIDE SEQUENCE [LARGE SCALE GENOMIC DNA]</scope>
    <source>
        <strain evidence="2">SpSt-87</strain>
    </source>
</reference>
<dbReference type="AlphaFoldDB" id="A0A7C3MGL2"/>
<sequence length="204" mass="23949">MHRRKVQYYKDSFYLAIPKEIVEAWDLKKGEDLTIRYFENKLIVEKSTTFKPASELLNEVSCGRVYTIGYEGKNVDEFVDTLVEYGVKRLIDVREHPISRKNGFSKNALKEELALAGIEYTPLTYLGAPKELRRDLRSGLITFSEFARLYRNYLEKNLEKLKELEVYVSTKNSALMCFEADWRKCHRSIIAEFLERDGFEVVHL</sequence>
<dbReference type="InterPro" id="IPR007438">
    <property type="entry name" value="DUF488"/>
</dbReference>
<accession>A0A7C3MGL2</accession>
<feature type="domain" description="SpoVT-AbrB" evidence="1">
    <location>
        <begin position="17"/>
        <end position="47"/>
    </location>
</feature>
<proteinExistence type="predicted"/>
<dbReference type="InterPro" id="IPR037914">
    <property type="entry name" value="SpoVT-AbrB_sf"/>
</dbReference>
<dbReference type="InterPro" id="IPR007159">
    <property type="entry name" value="SpoVT-AbrB_dom"/>
</dbReference>
<dbReference type="GO" id="GO:0003677">
    <property type="term" value="F:DNA binding"/>
    <property type="evidence" value="ECO:0007669"/>
    <property type="project" value="InterPro"/>
</dbReference>
<organism evidence="2">
    <name type="scientific">Archaeoglobus fulgidus</name>
    <dbReference type="NCBI Taxonomy" id="2234"/>
    <lineage>
        <taxon>Archaea</taxon>
        <taxon>Methanobacteriati</taxon>
        <taxon>Methanobacteriota</taxon>
        <taxon>Archaeoglobi</taxon>
        <taxon>Archaeoglobales</taxon>
        <taxon>Archaeoglobaceae</taxon>
        <taxon>Archaeoglobus</taxon>
    </lineage>
</organism>
<dbReference type="SUPFAM" id="SSF89447">
    <property type="entry name" value="AbrB/MazE/MraZ-like"/>
    <property type="match status" value="1"/>
</dbReference>
<dbReference type="PANTHER" id="PTHR39337">
    <property type="entry name" value="BLR5642 PROTEIN"/>
    <property type="match status" value="1"/>
</dbReference>
<gene>
    <name evidence="2" type="ORF">ENW66_06520</name>
</gene>
<evidence type="ECO:0000259" key="1">
    <source>
        <dbReference type="Pfam" id="PF04014"/>
    </source>
</evidence>